<comment type="caution">
    <text evidence="1">The sequence shown here is derived from an EMBL/GenBank/DDBJ whole genome shotgun (WGS) entry which is preliminary data.</text>
</comment>
<organism evidence="1">
    <name type="scientific">marine sediment metagenome</name>
    <dbReference type="NCBI Taxonomy" id="412755"/>
    <lineage>
        <taxon>unclassified sequences</taxon>
        <taxon>metagenomes</taxon>
        <taxon>ecological metagenomes</taxon>
    </lineage>
</organism>
<gene>
    <name evidence="1" type="ORF">LCGC14_2146810</name>
</gene>
<protein>
    <recommendedName>
        <fullName evidence="2">Fibronectin type-III domain-containing protein</fullName>
    </recommendedName>
</protein>
<dbReference type="AlphaFoldDB" id="A0A0F9DX03"/>
<dbReference type="EMBL" id="LAZR01027268">
    <property type="protein sequence ID" value="KKL66254.1"/>
    <property type="molecule type" value="Genomic_DNA"/>
</dbReference>
<evidence type="ECO:0008006" key="2">
    <source>
        <dbReference type="Google" id="ProtNLM"/>
    </source>
</evidence>
<name>A0A0F9DX03_9ZZZZ</name>
<evidence type="ECO:0000313" key="1">
    <source>
        <dbReference type="EMBL" id="KKL66254.1"/>
    </source>
</evidence>
<reference evidence="1" key="1">
    <citation type="journal article" date="2015" name="Nature">
        <title>Complex archaea that bridge the gap between prokaryotes and eukaryotes.</title>
        <authorList>
            <person name="Spang A."/>
            <person name="Saw J.H."/>
            <person name="Jorgensen S.L."/>
            <person name="Zaremba-Niedzwiedzka K."/>
            <person name="Martijn J."/>
            <person name="Lind A.E."/>
            <person name="van Eijk R."/>
            <person name="Schleper C."/>
            <person name="Guy L."/>
            <person name="Ettema T.J."/>
        </authorList>
    </citation>
    <scope>NUCLEOTIDE SEQUENCE</scope>
</reference>
<proteinExistence type="predicted"/>
<sequence length="374" mass="39682">MADFGFSTKGGEAAIAPGDGVVGATYFGVQASTKSPIYPITFHVYVKNETGSAYNMKAAIYDSEFEASSSADFVITSNEVEVPIGQDGWVELTFPSSPYVSMAVGVNPDYFTLLPWQDHPGGGDITYYRANGNANQSKAKSATYGAWPDPITGLSTTAKKYSIYFVYYWAPAVTTDAASGITDVAATLNATLDDDGSDPAGCDCYFEWGITTDYGTTTTTQSGKVTNDTFLQALTTLLPNTLYHYRAVAENAAATTYGDDVTFTTQSIWEGGETKASGFVSSIRRHFSADANKTEGGTYTVEIGIGGYGRAMVGFSGPDADDHGRDPAPDFYGDINRAIIGSIMAATTGIDVFGEIRRQQEVVAGIMGAVTSSY</sequence>
<accession>A0A0F9DX03</accession>